<feature type="region of interest" description="Disordered" evidence="1">
    <location>
        <begin position="1"/>
        <end position="30"/>
    </location>
</feature>
<sequence>MKTKISERAGSIQMRFGKKERRHRQKKRRETRRLLRRMARMSAGEVKGSVLGEVEERVAVVHVQDRIFGVAALERESPILKE</sequence>
<protein>
    <submittedName>
        <fullName evidence="2">Uncharacterized protein</fullName>
    </submittedName>
</protein>
<dbReference type="Proteomes" id="UP000824890">
    <property type="component" value="Unassembled WGS sequence"/>
</dbReference>
<organism evidence="2 3">
    <name type="scientific">Brassica napus</name>
    <name type="common">Rape</name>
    <dbReference type="NCBI Taxonomy" id="3708"/>
    <lineage>
        <taxon>Eukaryota</taxon>
        <taxon>Viridiplantae</taxon>
        <taxon>Streptophyta</taxon>
        <taxon>Embryophyta</taxon>
        <taxon>Tracheophyta</taxon>
        <taxon>Spermatophyta</taxon>
        <taxon>Magnoliopsida</taxon>
        <taxon>eudicotyledons</taxon>
        <taxon>Gunneridae</taxon>
        <taxon>Pentapetalae</taxon>
        <taxon>rosids</taxon>
        <taxon>malvids</taxon>
        <taxon>Brassicales</taxon>
        <taxon>Brassicaceae</taxon>
        <taxon>Brassiceae</taxon>
        <taxon>Brassica</taxon>
    </lineage>
</organism>
<feature type="compositionally biased region" description="Basic residues" evidence="1">
    <location>
        <begin position="16"/>
        <end position="30"/>
    </location>
</feature>
<evidence type="ECO:0000256" key="1">
    <source>
        <dbReference type="SAM" id="MobiDB-lite"/>
    </source>
</evidence>
<name>A0ABQ8BXI2_BRANA</name>
<gene>
    <name evidence="2" type="ORF">HID58_032820</name>
</gene>
<accession>A0ABQ8BXI2</accession>
<evidence type="ECO:0000313" key="3">
    <source>
        <dbReference type="Proteomes" id="UP000824890"/>
    </source>
</evidence>
<keyword evidence="3" id="KW-1185">Reference proteome</keyword>
<proteinExistence type="predicted"/>
<comment type="caution">
    <text evidence="2">The sequence shown here is derived from an EMBL/GenBank/DDBJ whole genome shotgun (WGS) entry which is preliminary data.</text>
</comment>
<evidence type="ECO:0000313" key="2">
    <source>
        <dbReference type="EMBL" id="KAH0909499.1"/>
    </source>
</evidence>
<reference evidence="2 3" key="1">
    <citation type="submission" date="2021-05" db="EMBL/GenBank/DDBJ databases">
        <title>Genome Assembly of Synthetic Allotetraploid Brassica napus Reveals Homoeologous Exchanges between Subgenomes.</title>
        <authorList>
            <person name="Davis J.T."/>
        </authorList>
    </citation>
    <scope>NUCLEOTIDE SEQUENCE [LARGE SCALE GENOMIC DNA]</scope>
    <source>
        <strain evidence="3">cv. Da-Ae</strain>
        <tissue evidence="2">Seedling</tissue>
    </source>
</reference>
<dbReference type="EMBL" id="JAGKQM010000009">
    <property type="protein sequence ID" value="KAH0909499.1"/>
    <property type="molecule type" value="Genomic_DNA"/>
</dbReference>